<dbReference type="GO" id="GO:0016020">
    <property type="term" value="C:membrane"/>
    <property type="evidence" value="ECO:0007669"/>
    <property type="project" value="UniProtKB-SubCell"/>
</dbReference>
<evidence type="ECO:0000256" key="2">
    <source>
        <dbReference type="ARBA" id="ARBA00022692"/>
    </source>
</evidence>
<feature type="transmembrane region" description="Helical" evidence="5">
    <location>
        <begin position="299"/>
        <end position="317"/>
    </location>
</feature>
<reference evidence="7 8" key="1">
    <citation type="submission" date="2023-11" db="EMBL/GenBank/DDBJ databases">
        <title>Halocaridina rubra genome assembly.</title>
        <authorList>
            <person name="Smith C."/>
        </authorList>
    </citation>
    <scope>NUCLEOTIDE SEQUENCE [LARGE SCALE GENOMIC DNA]</scope>
    <source>
        <strain evidence="7">EP-1</strain>
        <tissue evidence="7">Whole</tissue>
    </source>
</reference>
<feature type="domain" description="Sugar phosphate transporter" evidence="6">
    <location>
        <begin position="15"/>
        <end position="310"/>
    </location>
</feature>
<evidence type="ECO:0000259" key="6">
    <source>
        <dbReference type="Pfam" id="PF03151"/>
    </source>
</evidence>
<evidence type="ECO:0000256" key="4">
    <source>
        <dbReference type="ARBA" id="ARBA00023136"/>
    </source>
</evidence>
<feature type="transmembrane region" description="Helical" evidence="5">
    <location>
        <begin position="204"/>
        <end position="224"/>
    </location>
</feature>
<keyword evidence="4 5" id="KW-0472">Membrane</keyword>
<evidence type="ECO:0000313" key="7">
    <source>
        <dbReference type="EMBL" id="KAK7081950.1"/>
    </source>
</evidence>
<comment type="caution">
    <text evidence="7">The sequence shown here is derived from an EMBL/GenBank/DDBJ whole genome shotgun (WGS) entry which is preliminary data.</text>
</comment>
<proteinExistence type="predicted"/>
<dbReference type="PANTHER" id="PTHR11132">
    <property type="entry name" value="SOLUTE CARRIER FAMILY 35"/>
    <property type="match status" value="1"/>
</dbReference>
<dbReference type="AlphaFoldDB" id="A0AAN8XPP7"/>
<feature type="transmembrane region" description="Helical" evidence="5">
    <location>
        <begin position="146"/>
        <end position="162"/>
    </location>
</feature>
<accession>A0AAN8XPP7</accession>
<feature type="transmembrane region" description="Helical" evidence="5">
    <location>
        <begin position="244"/>
        <end position="263"/>
    </location>
</feature>
<dbReference type="EMBL" id="JAXCGZ010004318">
    <property type="protein sequence ID" value="KAK7081950.1"/>
    <property type="molecule type" value="Genomic_DNA"/>
</dbReference>
<dbReference type="Pfam" id="PF03151">
    <property type="entry name" value="TPT"/>
    <property type="match status" value="1"/>
</dbReference>
<feature type="transmembrane region" description="Helical" evidence="5">
    <location>
        <begin position="121"/>
        <end position="139"/>
    </location>
</feature>
<feature type="transmembrane region" description="Helical" evidence="5">
    <location>
        <begin position="168"/>
        <end position="192"/>
    </location>
</feature>
<evidence type="ECO:0000256" key="1">
    <source>
        <dbReference type="ARBA" id="ARBA00004141"/>
    </source>
</evidence>
<keyword evidence="3 5" id="KW-1133">Transmembrane helix</keyword>
<evidence type="ECO:0000256" key="3">
    <source>
        <dbReference type="ARBA" id="ARBA00022989"/>
    </source>
</evidence>
<gene>
    <name evidence="7" type="ORF">SK128_023671</name>
</gene>
<sequence>MDSQKEDSLLHKYVRIAAVVSLYWIVSISMVFVNKSLLGGASMGEKDAPLFVTWFQCVVTVLACIALTQIAKLFPRFVTFPEIGSLEWTRVKKVLPLTLMFVAMISMNNLCLKYVGVAFYYVGRSLSTVFNVAFTYLILGQKTSMSAMMCCGLIIGGFWLGVDQESEAGSLSIVGVIFGVLASASVSLNAIFTKKVLPVLDGSIWLLSYYNNALASIVFIPLIIISGEMHAVFKILSEESTHFWVLMTIGGLFGFAIGYVTGLQIQVTSPLTHNISGTAKACTQTVLATWWYSEKKASLWWLSNIIVLGGSMAYTRVKQLEMKASHIVARPLMSGKDKV</sequence>
<evidence type="ECO:0000313" key="8">
    <source>
        <dbReference type="Proteomes" id="UP001381693"/>
    </source>
</evidence>
<name>A0AAN8XPP7_HALRR</name>
<dbReference type="InterPro" id="IPR004853">
    <property type="entry name" value="Sugar_P_trans_dom"/>
</dbReference>
<dbReference type="InterPro" id="IPR050186">
    <property type="entry name" value="TPT_transporter"/>
</dbReference>
<organism evidence="7 8">
    <name type="scientific">Halocaridina rubra</name>
    <name type="common">Hawaiian red shrimp</name>
    <dbReference type="NCBI Taxonomy" id="373956"/>
    <lineage>
        <taxon>Eukaryota</taxon>
        <taxon>Metazoa</taxon>
        <taxon>Ecdysozoa</taxon>
        <taxon>Arthropoda</taxon>
        <taxon>Crustacea</taxon>
        <taxon>Multicrustacea</taxon>
        <taxon>Malacostraca</taxon>
        <taxon>Eumalacostraca</taxon>
        <taxon>Eucarida</taxon>
        <taxon>Decapoda</taxon>
        <taxon>Pleocyemata</taxon>
        <taxon>Caridea</taxon>
        <taxon>Atyoidea</taxon>
        <taxon>Atyidae</taxon>
        <taxon>Halocaridina</taxon>
    </lineage>
</organism>
<protein>
    <recommendedName>
        <fullName evidence="6">Sugar phosphate transporter domain-containing protein</fullName>
    </recommendedName>
</protein>
<dbReference type="InterPro" id="IPR037185">
    <property type="entry name" value="EmrE-like"/>
</dbReference>
<keyword evidence="2 5" id="KW-0812">Transmembrane</keyword>
<feature type="transmembrane region" description="Helical" evidence="5">
    <location>
        <begin position="12"/>
        <end position="33"/>
    </location>
</feature>
<comment type="subcellular location">
    <subcellularLocation>
        <location evidence="1">Membrane</location>
        <topology evidence="1">Multi-pass membrane protein</topology>
    </subcellularLocation>
</comment>
<keyword evidence="8" id="KW-1185">Reference proteome</keyword>
<evidence type="ECO:0000256" key="5">
    <source>
        <dbReference type="SAM" id="Phobius"/>
    </source>
</evidence>
<dbReference type="Proteomes" id="UP001381693">
    <property type="component" value="Unassembled WGS sequence"/>
</dbReference>
<feature type="transmembrane region" description="Helical" evidence="5">
    <location>
        <begin position="53"/>
        <end position="74"/>
    </location>
</feature>
<dbReference type="SUPFAM" id="SSF103481">
    <property type="entry name" value="Multidrug resistance efflux transporter EmrE"/>
    <property type="match status" value="1"/>
</dbReference>